<dbReference type="GO" id="GO:0003677">
    <property type="term" value="F:DNA binding"/>
    <property type="evidence" value="ECO:0007669"/>
    <property type="project" value="InterPro"/>
</dbReference>
<protein>
    <submittedName>
        <fullName evidence="3">Transposable element Tc1 transposase</fullName>
    </submittedName>
</protein>
<dbReference type="GO" id="GO:0006313">
    <property type="term" value="P:DNA transposition"/>
    <property type="evidence" value="ECO:0007669"/>
    <property type="project" value="InterPro"/>
</dbReference>
<accession>A0A0K8USP5</accession>
<dbReference type="Pfam" id="PF01498">
    <property type="entry name" value="HTH_Tnp_Tc3_2"/>
    <property type="match status" value="1"/>
</dbReference>
<dbReference type="PANTHER" id="PTHR23022">
    <property type="entry name" value="TRANSPOSABLE ELEMENT-RELATED"/>
    <property type="match status" value="1"/>
</dbReference>
<dbReference type="InterPro" id="IPR002492">
    <property type="entry name" value="Transposase_Tc1-like"/>
</dbReference>
<dbReference type="Gene3D" id="3.30.420.10">
    <property type="entry name" value="Ribonuclease H-like superfamily/Ribonuclease H"/>
    <property type="match status" value="1"/>
</dbReference>
<evidence type="ECO:0000313" key="3">
    <source>
        <dbReference type="EMBL" id="JAI29709.1"/>
    </source>
</evidence>
<feature type="domain" description="Transposase Tc1-like" evidence="1">
    <location>
        <begin position="11"/>
        <end position="81"/>
    </location>
</feature>
<gene>
    <name evidence="3" type="primary">tc1a_32</name>
    <name evidence="3" type="ORF">c3_g1_i2</name>
</gene>
<dbReference type="Pfam" id="PF13358">
    <property type="entry name" value="DDE_3"/>
    <property type="match status" value="1"/>
</dbReference>
<evidence type="ECO:0000259" key="2">
    <source>
        <dbReference type="Pfam" id="PF13358"/>
    </source>
</evidence>
<name>A0A0K8USP5_BACLA</name>
<evidence type="ECO:0000259" key="1">
    <source>
        <dbReference type="Pfam" id="PF01498"/>
    </source>
</evidence>
<sequence length="282" mass="32307">PNKIFTQCDERWIIRKISENPKLSAQKLVDEVKNFFGKDCSASTIRCILRSHDFHGRVALKKPFINQKNRVNRLTFAKNHVLKDATFWDTVIFSDESKLNVFGSDGRSMVWRKPNKQLDVKNLRATVKHGGGSVMVWACMAATGVGNLVFIDGNMDKNMYLGILKDNLLQSVEKLGLRGNFSFYQDNDLKHKSGIVQTWLIWNCPHLMQPPAQSPDLNVIENLWALLEKNIRKHNISSKETLKTTLLGEWSKISLEETKKLVNSMQSRLRAVISQNGYQTKY</sequence>
<dbReference type="PANTHER" id="PTHR23022:SF135">
    <property type="entry name" value="SI:DKEY-77F5.3"/>
    <property type="match status" value="1"/>
</dbReference>
<dbReference type="AlphaFoldDB" id="A0A0K8USP5"/>
<proteinExistence type="predicted"/>
<dbReference type="InterPro" id="IPR036397">
    <property type="entry name" value="RNaseH_sf"/>
</dbReference>
<organism evidence="3">
    <name type="scientific">Bactrocera latifrons</name>
    <name type="common">Malaysian fruit fly</name>
    <name type="synonym">Chaetodacus latifrons</name>
    <dbReference type="NCBI Taxonomy" id="174628"/>
    <lineage>
        <taxon>Eukaryota</taxon>
        <taxon>Metazoa</taxon>
        <taxon>Ecdysozoa</taxon>
        <taxon>Arthropoda</taxon>
        <taxon>Hexapoda</taxon>
        <taxon>Insecta</taxon>
        <taxon>Pterygota</taxon>
        <taxon>Neoptera</taxon>
        <taxon>Endopterygota</taxon>
        <taxon>Diptera</taxon>
        <taxon>Brachycera</taxon>
        <taxon>Muscomorpha</taxon>
        <taxon>Tephritoidea</taxon>
        <taxon>Tephritidae</taxon>
        <taxon>Bactrocera</taxon>
        <taxon>Bactrocera</taxon>
    </lineage>
</organism>
<reference evidence="3" key="1">
    <citation type="submission" date="2015-06" db="EMBL/GenBank/DDBJ databases">
        <authorList>
            <person name="Hoefler B.C."/>
            <person name="Straight P.D."/>
        </authorList>
    </citation>
    <scope>NUCLEOTIDE SEQUENCE</scope>
</reference>
<dbReference type="GO" id="GO:0015074">
    <property type="term" value="P:DNA integration"/>
    <property type="evidence" value="ECO:0007669"/>
    <property type="project" value="InterPro"/>
</dbReference>
<dbReference type="EMBL" id="GDHF01022605">
    <property type="protein sequence ID" value="JAI29709.1"/>
    <property type="molecule type" value="Transcribed_RNA"/>
</dbReference>
<feature type="non-terminal residue" evidence="3">
    <location>
        <position position="1"/>
    </location>
</feature>
<dbReference type="InterPro" id="IPR052338">
    <property type="entry name" value="Transposase_5"/>
</dbReference>
<dbReference type="InterPro" id="IPR038717">
    <property type="entry name" value="Tc1-like_DDE_dom"/>
</dbReference>
<feature type="domain" description="Tc1-like transposase DDE" evidence="2">
    <location>
        <begin position="91"/>
        <end position="243"/>
    </location>
</feature>